<dbReference type="InterPro" id="IPR017939">
    <property type="entry name" value="G-Glutamylcylcotransferase"/>
</dbReference>
<evidence type="ECO:0000259" key="4">
    <source>
        <dbReference type="Pfam" id="PF06094"/>
    </source>
</evidence>
<reference evidence="5" key="1">
    <citation type="journal article" date="2013" name="Extremophiles">
        <title>Proteinivorax tanatarense gen. nov., sp. nov., an anaerobic, haloalkaliphilic, proteolytic bacterium isolated from a decaying algal bloom, and proposal of Proteinivoraceae fam. nov.</title>
        <authorList>
            <person name="Kevbrin V."/>
            <person name="Boltyanskaya Y."/>
            <person name="Zhilina T."/>
            <person name="Kolganova T."/>
            <person name="Lavrentjeva E."/>
            <person name="Kuznetsov B."/>
        </authorList>
    </citation>
    <scope>NUCLEOTIDE SEQUENCE</scope>
    <source>
        <strain evidence="5">Z-910T</strain>
    </source>
</reference>
<feature type="active site" description="Proton acceptor" evidence="2">
    <location>
        <position position="77"/>
    </location>
</feature>
<dbReference type="InterPro" id="IPR013024">
    <property type="entry name" value="GGCT-like"/>
</dbReference>
<evidence type="ECO:0000256" key="1">
    <source>
        <dbReference type="ARBA" id="ARBA00023239"/>
    </source>
</evidence>
<dbReference type="RefSeq" id="WP_350343234.1">
    <property type="nucleotide sequence ID" value="NZ_CP158367.1"/>
</dbReference>
<dbReference type="CDD" id="cd06661">
    <property type="entry name" value="GGCT_like"/>
    <property type="match status" value="1"/>
</dbReference>
<dbReference type="Gene3D" id="3.10.490.10">
    <property type="entry name" value="Gamma-glutamyl cyclotransferase-like"/>
    <property type="match status" value="1"/>
</dbReference>
<dbReference type="InterPro" id="IPR009288">
    <property type="entry name" value="AIG2-like_dom"/>
</dbReference>
<evidence type="ECO:0000256" key="2">
    <source>
        <dbReference type="PIRSR" id="PIRSR617939-1"/>
    </source>
</evidence>
<proteinExistence type="predicted"/>
<dbReference type="EMBL" id="CP158367">
    <property type="protein sequence ID" value="XBX74482.1"/>
    <property type="molecule type" value="Genomic_DNA"/>
</dbReference>
<name>A0AAU7VKH6_9FIRM</name>
<dbReference type="PANTHER" id="PTHR12935:SF0">
    <property type="entry name" value="GAMMA-GLUTAMYLCYCLOTRANSFERASE"/>
    <property type="match status" value="1"/>
</dbReference>
<evidence type="ECO:0000256" key="3">
    <source>
        <dbReference type="PIRSR" id="PIRSR617939-2"/>
    </source>
</evidence>
<dbReference type="SUPFAM" id="SSF110857">
    <property type="entry name" value="Gamma-glutamyl cyclotransferase-like"/>
    <property type="match status" value="1"/>
</dbReference>
<feature type="domain" description="Gamma-glutamylcyclotransferase AIG2-like" evidence="4">
    <location>
        <begin position="7"/>
        <end position="108"/>
    </location>
</feature>
<feature type="binding site" evidence="3">
    <location>
        <position position="122"/>
    </location>
    <ligand>
        <name>substrate</name>
    </ligand>
</feature>
<dbReference type="AlphaFoldDB" id="A0AAU7VKH6"/>
<sequence>MQIINAAYGSNLNLRQMAMRCPTAKVYGTGVIHDYQLLFKGAPGNAYLTIEPKKGSKVPVVLWELEPEDENALDRYEGYPSFYGKEMVPVELDSGEIVTTMVYVMTDKIPERIHLSPPSHHYLNIVQEGYKEFGLPNRYLGEALEISQKGGKQDG</sequence>
<reference evidence="5" key="2">
    <citation type="submission" date="2024-06" db="EMBL/GenBank/DDBJ databases">
        <authorList>
            <person name="Petrova K.O."/>
            <person name="Toshchakov S.V."/>
            <person name="Boltjanskaja Y.V."/>
            <person name="Kevbrin V."/>
        </authorList>
    </citation>
    <scope>NUCLEOTIDE SEQUENCE</scope>
    <source>
        <strain evidence="5">Z-910T</strain>
    </source>
</reference>
<keyword evidence="1" id="KW-0456">Lyase</keyword>
<protein>
    <submittedName>
        <fullName evidence="5">Gamma-glutamylcyclotransferase family protein</fullName>
    </submittedName>
</protein>
<accession>A0AAU7VKH6</accession>
<dbReference type="PANTHER" id="PTHR12935">
    <property type="entry name" value="GAMMA-GLUTAMYLCYCLOTRANSFERASE"/>
    <property type="match status" value="1"/>
</dbReference>
<gene>
    <name evidence="5" type="ORF">PRVXT_002526</name>
</gene>
<evidence type="ECO:0000313" key="5">
    <source>
        <dbReference type="EMBL" id="XBX74482.1"/>
    </source>
</evidence>
<dbReference type="GO" id="GO:0003839">
    <property type="term" value="F:gamma-glutamylcyclotransferase activity"/>
    <property type="evidence" value="ECO:0007669"/>
    <property type="project" value="InterPro"/>
</dbReference>
<dbReference type="Pfam" id="PF06094">
    <property type="entry name" value="GGACT"/>
    <property type="match status" value="1"/>
</dbReference>
<organism evidence="5">
    <name type="scientific">Proteinivorax tanatarense</name>
    <dbReference type="NCBI Taxonomy" id="1260629"/>
    <lineage>
        <taxon>Bacteria</taxon>
        <taxon>Bacillati</taxon>
        <taxon>Bacillota</taxon>
        <taxon>Clostridia</taxon>
        <taxon>Eubacteriales</taxon>
        <taxon>Proteinivoracaceae</taxon>
        <taxon>Proteinivorax</taxon>
    </lineage>
</organism>
<dbReference type="InterPro" id="IPR036568">
    <property type="entry name" value="GGCT-like_sf"/>
</dbReference>